<dbReference type="AlphaFoldDB" id="A0AAV4XDH2"/>
<dbReference type="EMBL" id="BPLR01017489">
    <property type="protein sequence ID" value="GIY92055.1"/>
    <property type="molecule type" value="Genomic_DNA"/>
</dbReference>
<keyword evidence="2" id="KW-1185">Reference proteome</keyword>
<dbReference type="Proteomes" id="UP001054945">
    <property type="component" value="Unassembled WGS sequence"/>
</dbReference>
<organism evidence="1 2">
    <name type="scientific">Caerostris extrusa</name>
    <name type="common">Bark spider</name>
    <name type="synonym">Caerostris bankana</name>
    <dbReference type="NCBI Taxonomy" id="172846"/>
    <lineage>
        <taxon>Eukaryota</taxon>
        <taxon>Metazoa</taxon>
        <taxon>Ecdysozoa</taxon>
        <taxon>Arthropoda</taxon>
        <taxon>Chelicerata</taxon>
        <taxon>Arachnida</taxon>
        <taxon>Araneae</taxon>
        <taxon>Araneomorphae</taxon>
        <taxon>Entelegynae</taxon>
        <taxon>Araneoidea</taxon>
        <taxon>Araneidae</taxon>
        <taxon>Caerostris</taxon>
    </lineage>
</organism>
<proteinExistence type="predicted"/>
<evidence type="ECO:0000313" key="1">
    <source>
        <dbReference type="EMBL" id="GIY92055.1"/>
    </source>
</evidence>
<name>A0AAV4XDH2_CAEEX</name>
<gene>
    <name evidence="1" type="ORF">CEXT_507021</name>
</gene>
<sequence>MIENDLRELPMREEWPSRVENDRRMTFKSCQCGKNDLQELAKETSRVIVTTFFEKGTFAYSRTSVGSRHTRKAYNS</sequence>
<protein>
    <submittedName>
        <fullName evidence="1">Uncharacterized protein</fullName>
    </submittedName>
</protein>
<comment type="caution">
    <text evidence="1">The sequence shown here is derived from an EMBL/GenBank/DDBJ whole genome shotgun (WGS) entry which is preliminary data.</text>
</comment>
<reference evidence="1 2" key="1">
    <citation type="submission" date="2021-06" db="EMBL/GenBank/DDBJ databases">
        <title>Caerostris extrusa draft genome.</title>
        <authorList>
            <person name="Kono N."/>
            <person name="Arakawa K."/>
        </authorList>
    </citation>
    <scope>NUCLEOTIDE SEQUENCE [LARGE SCALE GENOMIC DNA]</scope>
</reference>
<evidence type="ECO:0000313" key="2">
    <source>
        <dbReference type="Proteomes" id="UP001054945"/>
    </source>
</evidence>
<accession>A0AAV4XDH2</accession>